<evidence type="ECO:0000313" key="1">
    <source>
        <dbReference type="EMBL" id="KFK29470.1"/>
    </source>
</evidence>
<name>A0A087GHW8_ARAAL</name>
<evidence type="ECO:0000313" key="2">
    <source>
        <dbReference type="Proteomes" id="UP000029120"/>
    </source>
</evidence>
<accession>A0A087GHW8</accession>
<gene>
    <name evidence="1" type="ordered locus">AALP_Aa7g137900</name>
</gene>
<sequence>MLFTYPALPSVLPSVGRRTYLAEHTDAAANREAFVDYIELITERTIPGAWNTDDDTDMGPPDQNGTFRGQNGATMVNRGTISGQLQPIHVTQTQPTQEIRNTDLQVQSNGDDLMVYWDVESNGNHLTVHKENNNVNISSPTSPITRSNHLFSSDDSANFTSTASSSIIMLTADFEFELDQALLEAASTVQTLRDNGWAQTSAPHDVVTECIKF</sequence>
<keyword evidence="2" id="KW-1185">Reference proteome</keyword>
<reference evidence="2" key="1">
    <citation type="journal article" date="2015" name="Nat. Plants">
        <title>Genome expansion of Arabis alpina linked with retrotransposition and reduced symmetric DNA methylation.</title>
        <authorList>
            <person name="Willing E.M."/>
            <person name="Rawat V."/>
            <person name="Mandakova T."/>
            <person name="Maumus F."/>
            <person name="James G.V."/>
            <person name="Nordstroem K.J."/>
            <person name="Becker C."/>
            <person name="Warthmann N."/>
            <person name="Chica C."/>
            <person name="Szarzynska B."/>
            <person name="Zytnicki M."/>
            <person name="Albani M.C."/>
            <person name="Kiefer C."/>
            <person name="Bergonzi S."/>
            <person name="Castaings L."/>
            <person name="Mateos J.L."/>
            <person name="Berns M.C."/>
            <person name="Bujdoso N."/>
            <person name="Piofczyk T."/>
            <person name="de Lorenzo L."/>
            <person name="Barrero-Sicilia C."/>
            <person name="Mateos I."/>
            <person name="Piednoel M."/>
            <person name="Hagmann J."/>
            <person name="Chen-Min-Tao R."/>
            <person name="Iglesias-Fernandez R."/>
            <person name="Schuster S.C."/>
            <person name="Alonso-Blanco C."/>
            <person name="Roudier F."/>
            <person name="Carbonero P."/>
            <person name="Paz-Ares J."/>
            <person name="Davis S.J."/>
            <person name="Pecinka A."/>
            <person name="Quesneville H."/>
            <person name="Colot V."/>
            <person name="Lysak M.A."/>
            <person name="Weigel D."/>
            <person name="Coupland G."/>
            <person name="Schneeberger K."/>
        </authorList>
    </citation>
    <scope>NUCLEOTIDE SEQUENCE [LARGE SCALE GENOMIC DNA]</scope>
    <source>
        <strain evidence="2">cv. Pajares</strain>
    </source>
</reference>
<organism evidence="1 2">
    <name type="scientific">Arabis alpina</name>
    <name type="common">Alpine rock-cress</name>
    <dbReference type="NCBI Taxonomy" id="50452"/>
    <lineage>
        <taxon>Eukaryota</taxon>
        <taxon>Viridiplantae</taxon>
        <taxon>Streptophyta</taxon>
        <taxon>Embryophyta</taxon>
        <taxon>Tracheophyta</taxon>
        <taxon>Spermatophyta</taxon>
        <taxon>Magnoliopsida</taxon>
        <taxon>eudicotyledons</taxon>
        <taxon>Gunneridae</taxon>
        <taxon>Pentapetalae</taxon>
        <taxon>rosids</taxon>
        <taxon>malvids</taxon>
        <taxon>Brassicales</taxon>
        <taxon>Brassicaceae</taxon>
        <taxon>Arabideae</taxon>
        <taxon>Arabis</taxon>
    </lineage>
</organism>
<protein>
    <submittedName>
        <fullName evidence="1">Uncharacterized protein</fullName>
    </submittedName>
</protein>
<dbReference type="AlphaFoldDB" id="A0A087GHW8"/>
<proteinExistence type="predicted"/>
<dbReference type="Proteomes" id="UP000029120">
    <property type="component" value="Chromosome 7"/>
</dbReference>
<dbReference type="Gramene" id="KFK29470">
    <property type="protein sequence ID" value="KFK29470"/>
    <property type="gene ID" value="AALP_AA7G137900"/>
</dbReference>
<dbReference type="EMBL" id="CM002875">
    <property type="protein sequence ID" value="KFK29470.1"/>
    <property type="molecule type" value="Genomic_DNA"/>
</dbReference>